<accession>A0A6H5GTA7</accession>
<gene>
    <name evidence="2" type="ORF">NTEN_LOCUS10266</name>
</gene>
<protein>
    <submittedName>
        <fullName evidence="2">Uncharacterized protein</fullName>
    </submittedName>
</protein>
<proteinExistence type="predicted"/>
<keyword evidence="3" id="KW-1185">Reference proteome</keyword>
<reference evidence="2 3" key="1">
    <citation type="submission" date="2020-02" db="EMBL/GenBank/DDBJ databases">
        <authorList>
            <person name="Ferguson B K."/>
        </authorList>
    </citation>
    <scope>NUCLEOTIDE SEQUENCE [LARGE SCALE GENOMIC DNA]</scope>
</reference>
<sequence length="73" mass="8145">MAGKLIGSQPWRNSGPQTSASGDRSGDYLAAQLCGELGRPRNTTNEQHCIVRRRTRGQCQCRASNQKEWVWSP</sequence>
<feature type="compositionally biased region" description="Polar residues" evidence="1">
    <location>
        <begin position="10"/>
        <end position="22"/>
    </location>
</feature>
<dbReference type="AlphaFoldDB" id="A0A6H5GTA7"/>
<organism evidence="2 3">
    <name type="scientific">Nesidiocoris tenuis</name>
    <dbReference type="NCBI Taxonomy" id="355587"/>
    <lineage>
        <taxon>Eukaryota</taxon>
        <taxon>Metazoa</taxon>
        <taxon>Ecdysozoa</taxon>
        <taxon>Arthropoda</taxon>
        <taxon>Hexapoda</taxon>
        <taxon>Insecta</taxon>
        <taxon>Pterygota</taxon>
        <taxon>Neoptera</taxon>
        <taxon>Paraneoptera</taxon>
        <taxon>Hemiptera</taxon>
        <taxon>Heteroptera</taxon>
        <taxon>Panheteroptera</taxon>
        <taxon>Cimicomorpha</taxon>
        <taxon>Miridae</taxon>
        <taxon>Dicyphina</taxon>
        <taxon>Nesidiocoris</taxon>
    </lineage>
</organism>
<dbReference type="Proteomes" id="UP000479000">
    <property type="component" value="Unassembled WGS sequence"/>
</dbReference>
<feature type="non-terminal residue" evidence="2">
    <location>
        <position position="73"/>
    </location>
</feature>
<feature type="region of interest" description="Disordered" evidence="1">
    <location>
        <begin position="1"/>
        <end position="25"/>
    </location>
</feature>
<evidence type="ECO:0000313" key="2">
    <source>
        <dbReference type="EMBL" id="CAB0004789.1"/>
    </source>
</evidence>
<evidence type="ECO:0000256" key="1">
    <source>
        <dbReference type="SAM" id="MobiDB-lite"/>
    </source>
</evidence>
<dbReference type="EMBL" id="CADCXU010015186">
    <property type="protein sequence ID" value="CAB0004789.1"/>
    <property type="molecule type" value="Genomic_DNA"/>
</dbReference>
<name>A0A6H5GTA7_9HEMI</name>
<evidence type="ECO:0000313" key="3">
    <source>
        <dbReference type="Proteomes" id="UP000479000"/>
    </source>
</evidence>